<name>Q3A273_SYNC1</name>
<reference evidence="3" key="1">
    <citation type="submission" date="2005-10" db="EMBL/GenBank/DDBJ databases">
        <title>Complete sequence of Pelobacter carbinolicus DSM 2380.</title>
        <authorList>
            <person name="Copeland A."/>
            <person name="Lucas S."/>
            <person name="Lapidus A."/>
            <person name="Barry K."/>
            <person name="Detter J.C."/>
            <person name="Glavina T."/>
            <person name="Hammon N."/>
            <person name="Israni S."/>
            <person name="Pitluck S."/>
            <person name="Chertkov O."/>
            <person name="Schmutz J."/>
            <person name="Larimer F."/>
            <person name="Land M."/>
            <person name="Kyrpides N."/>
            <person name="Ivanova N."/>
            <person name="Richardson P."/>
        </authorList>
    </citation>
    <scope>NUCLEOTIDE SEQUENCE [LARGE SCALE GENOMIC DNA]</scope>
    <source>
        <strain evidence="3">DSM 2380 / NBRC 103641 / GraBd1</strain>
    </source>
</reference>
<dbReference type="OrthoDB" id="9803192at2"/>
<gene>
    <name evidence="2" type="ordered locus">Pcar_2295</name>
</gene>
<proteinExistence type="predicted"/>
<dbReference type="SUPFAM" id="SSF51971">
    <property type="entry name" value="Nucleotide-binding domain"/>
    <property type="match status" value="2"/>
</dbReference>
<evidence type="ECO:0000259" key="1">
    <source>
        <dbReference type="PROSITE" id="PS51379"/>
    </source>
</evidence>
<accession>Q3A273</accession>
<keyword evidence="3" id="KW-1185">Reference proteome</keyword>
<dbReference type="STRING" id="338963.Pcar_2295"/>
<dbReference type="SUPFAM" id="SSF46548">
    <property type="entry name" value="alpha-helical ferredoxin"/>
    <property type="match status" value="1"/>
</dbReference>
<organism evidence="2 3">
    <name type="scientific">Syntrophotalea carbinolica (strain DSM 2380 / NBRC 103641 / GraBd1)</name>
    <name type="common">Pelobacter carbinolicus</name>
    <dbReference type="NCBI Taxonomy" id="338963"/>
    <lineage>
        <taxon>Bacteria</taxon>
        <taxon>Pseudomonadati</taxon>
        <taxon>Thermodesulfobacteriota</taxon>
        <taxon>Desulfuromonadia</taxon>
        <taxon>Desulfuromonadales</taxon>
        <taxon>Syntrophotaleaceae</taxon>
        <taxon>Syntrophotalea</taxon>
    </lineage>
</organism>
<dbReference type="GO" id="GO:0051536">
    <property type="term" value="F:iron-sulfur cluster binding"/>
    <property type="evidence" value="ECO:0007669"/>
    <property type="project" value="InterPro"/>
</dbReference>
<dbReference type="Gene3D" id="3.50.50.60">
    <property type="entry name" value="FAD/NAD(P)-binding domain"/>
    <property type="match status" value="2"/>
</dbReference>
<dbReference type="InterPro" id="IPR009051">
    <property type="entry name" value="Helical_ferredxn"/>
</dbReference>
<dbReference type="PANTHER" id="PTHR42783:SF3">
    <property type="entry name" value="GLUTAMATE SYNTHASE [NADPH] SMALL CHAIN-RELATED"/>
    <property type="match status" value="1"/>
</dbReference>
<dbReference type="InterPro" id="IPR028261">
    <property type="entry name" value="DPD_II"/>
</dbReference>
<dbReference type="RefSeq" id="WP_011342053.1">
    <property type="nucleotide sequence ID" value="NC_007498.2"/>
</dbReference>
<dbReference type="eggNOG" id="COG0493">
    <property type="taxonomic scope" value="Bacteria"/>
</dbReference>
<dbReference type="HOGENOM" id="CLU_000422_3_3_7"/>
<dbReference type="InterPro" id="IPR017896">
    <property type="entry name" value="4Fe4S_Fe-S-bd"/>
</dbReference>
<dbReference type="AlphaFoldDB" id="Q3A273"/>
<sequence length="412" mass="45031">MGKHIIEEARRCLQCKKPLCTKGCPNQTAISDMVRLFLDGKMKEAGKMLFENNPLSVICSSICPHENFCEGHCVLGRNGAPVQISDIEHYISSYYLDQYVPEKPALRRDGRIAIIGSGPSGLTVAFILAANGYEVTIFESKDKIGGVLRYGIPDFRLPKDLLDKLKKRLLALGVKFRPNMLVGPIITLDDLLNDAYAAVFIGTGVWNPRPLRIKGETLGHVHYAINYLKSPEAYELGKKVAVIGAGNVAMDAARTALRNGATEVSILYRRGEEAMSATRHDYDYARIEGVAFSFFHAPVEITDNGVRCVRTELVETEDGKTSLRTIEGSELFVQADSVIIAVSQAPRSNLKGIEIGKSGLVITDEVGRTTREGIFASGDVVTGAKTVAEAVSFSKQSAAAIMEYLENRRTQA</sequence>
<protein>
    <submittedName>
        <fullName evidence="2">FAD-dependent pyridine nucleotide-disulfide oxidoreductase family protein</fullName>
    </submittedName>
</protein>
<dbReference type="Gene3D" id="1.10.1060.10">
    <property type="entry name" value="Alpha-helical ferredoxin"/>
    <property type="match status" value="1"/>
</dbReference>
<dbReference type="Proteomes" id="UP000002534">
    <property type="component" value="Chromosome"/>
</dbReference>
<dbReference type="Pfam" id="PF14691">
    <property type="entry name" value="Fer4_20"/>
    <property type="match status" value="1"/>
</dbReference>
<dbReference type="PANTHER" id="PTHR42783">
    <property type="entry name" value="GLUTAMATE SYNTHASE [NADPH] SMALL CHAIN"/>
    <property type="match status" value="1"/>
</dbReference>
<feature type="domain" description="4Fe-4S ferredoxin-type" evidence="1">
    <location>
        <begin position="2"/>
        <end position="36"/>
    </location>
</feature>
<dbReference type="PRINTS" id="PR00469">
    <property type="entry name" value="PNDRDTASEII"/>
</dbReference>
<dbReference type="KEGG" id="pca:Pcar_2295"/>
<reference evidence="2 3" key="2">
    <citation type="journal article" date="2012" name="BMC Genomics">
        <title>The genome of Pelobacter carbinolicus reveals surprising metabolic capabilities and physiological features.</title>
        <authorList>
            <person name="Aklujkar M."/>
            <person name="Haveman S.A."/>
            <person name="Didonato R.Jr."/>
            <person name="Chertkov O."/>
            <person name="Han C.S."/>
            <person name="Land M.L."/>
            <person name="Brown P."/>
            <person name="Lovley D.R."/>
        </authorList>
    </citation>
    <scope>NUCLEOTIDE SEQUENCE [LARGE SCALE GENOMIC DNA]</scope>
    <source>
        <strain evidence="3">DSM 2380 / NBRC 103641 / GraBd1</strain>
    </source>
</reference>
<dbReference type="InterPro" id="IPR023753">
    <property type="entry name" value="FAD/NAD-binding_dom"/>
</dbReference>
<dbReference type="PROSITE" id="PS51379">
    <property type="entry name" value="4FE4S_FER_2"/>
    <property type="match status" value="1"/>
</dbReference>
<dbReference type="Pfam" id="PF07992">
    <property type="entry name" value="Pyr_redox_2"/>
    <property type="match status" value="1"/>
</dbReference>
<dbReference type="PRINTS" id="PR00368">
    <property type="entry name" value="FADPNR"/>
</dbReference>
<evidence type="ECO:0000313" key="2">
    <source>
        <dbReference type="EMBL" id="ABA89534.1"/>
    </source>
</evidence>
<dbReference type="EMBL" id="CP000142">
    <property type="protein sequence ID" value="ABA89534.1"/>
    <property type="molecule type" value="Genomic_DNA"/>
</dbReference>
<evidence type="ECO:0000313" key="3">
    <source>
        <dbReference type="Proteomes" id="UP000002534"/>
    </source>
</evidence>
<dbReference type="InterPro" id="IPR036188">
    <property type="entry name" value="FAD/NAD-bd_sf"/>
</dbReference>
<dbReference type="GO" id="GO:0016491">
    <property type="term" value="F:oxidoreductase activity"/>
    <property type="evidence" value="ECO:0007669"/>
    <property type="project" value="InterPro"/>
</dbReference>